<organism evidence="1">
    <name type="scientific">Bodo saltans virus</name>
    <dbReference type="NCBI Taxonomy" id="2024608"/>
    <lineage>
        <taxon>Viruses</taxon>
        <taxon>Varidnaviria</taxon>
        <taxon>Bamfordvirae</taxon>
        <taxon>Nucleocytoviricota</taxon>
        <taxon>Megaviricetes</taxon>
        <taxon>Imitervirales</taxon>
        <taxon>Mimiviridae</taxon>
        <taxon>Klosneuvirinae</taxon>
        <taxon>Theiavirus</taxon>
        <taxon>Theiavirus salishense</taxon>
    </lineage>
</organism>
<keyword evidence="2" id="KW-1185">Reference proteome</keyword>
<name>A0A2H4UV27_9VIRU</name>
<protein>
    <submittedName>
        <fullName evidence="1">Uncharacterized protein</fullName>
    </submittedName>
</protein>
<evidence type="ECO:0000313" key="2">
    <source>
        <dbReference type="Proteomes" id="UP000240325"/>
    </source>
</evidence>
<reference evidence="1" key="1">
    <citation type="journal article" date="2017" name="Elife">
        <title>The kinetoplastid-infecting Bodo saltans virus (BsV), a window into the most abundant giant viruses in the sea.</title>
        <authorList>
            <person name="Deeg C.M."/>
            <person name="Chow C.-E.T."/>
            <person name="Suttle C.A."/>
        </authorList>
    </citation>
    <scope>NUCLEOTIDE SEQUENCE</scope>
    <source>
        <strain evidence="1">NG1</strain>
    </source>
</reference>
<accession>A0A2H4UV27</accession>
<dbReference type="EMBL" id="MF782455">
    <property type="protein sequence ID" value="ATZ80714.1"/>
    <property type="molecule type" value="Genomic_DNA"/>
</dbReference>
<proteinExistence type="predicted"/>
<evidence type="ECO:0000313" key="1">
    <source>
        <dbReference type="EMBL" id="ATZ80714.1"/>
    </source>
</evidence>
<sequence length="159" mass="19463">MTHYYDARNETDCQTDLQIFTNEDLKYLTIFDDELIVMYDIRHLIFEFNYKLDCIDFNENTEFCYIVKYIKKMCKHSDDTLLVAMNLFWKLSTQIIRDNYDANICTELFKHLYLHNIISRDIIIHIINTFEYYKSDFYNFCESKYGCVFFQQLKEICKK</sequence>
<dbReference type="Proteomes" id="UP000240325">
    <property type="component" value="Segment"/>
</dbReference>
<gene>
    <name evidence="1" type="ORF">BMW23_0668</name>
</gene>